<organism evidence="1 2">
    <name type="scientific">Mortierella polycephala</name>
    <dbReference type="NCBI Taxonomy" id="41804"/>
    <lineage>
        <taxon>Eukaryota</taxon>
        <taxon>Fungi</taxon>
        <taxon>Fungi incertae sedis</taxon>
        <taxon>Mucoromycota</taxon>
        <taxon>Mortierellomycotina</taxon>
        <taxon>Mortierellomycetes</taxon>
        <taxon>Mortierellales</taxon>
        <taxon>Mortierellaceae</taxon>
        <taxon>Mortierella</taxon>
    </lineage>
</organism>
<proteinExistence type="predicted"/>
<name>A0A9P6PK68_9FUNG</name>
<feature type="non-terminal residue" evidence="1">
    <location>
        <position position="211"/>
    </location>
</feature>
<dbReference type="SUPFAM" id="SSF56219">
    <property type="entry name" value="DNase I-like"/>
    <property type="match status" value="1"/>
</dbReference>
<dbReference type="InterPro" id="IPR036691">
    <property type="entry name" value="Endo/exonu/phosph_ase_sf"/>
</dbReference>
<sequence length="211" mass="24562">MDPHIDRHGHRQQRTPETDLLKWIQARELYDSFRCQHPIAREYTFEDKSRLDMIFTSSRLATRLLKIGHVDMTNIAPSDHRLVLTSLTLQGNSHLTRQQTQVHSRQAGFRFSWRETTSEHWTEFSEMVTTAVELHKERLAEQGLLTHEGMDQDRDRKVELRQVKLEAGWRIFSSLVMDSARATIPGKKVGRSGVKPSKEITLLHLTRSLAR</sequence>
<protein>
    <submittedName>
        <fullName evidence="1">Uncharacterized protein</fullName>
    </submittedName>
</protein>
<dbReference type="AlphaFoldDB" id="A0A9P6PK68"/>
<accession>A0A9P6PK68</accession>
<reference evidence="1" key="1">
    <citation type="journal article" date="2020" name="Fungal Divers.">
        <title>Resolving the Mortierellaceae phylogeny through synthesis of multi-gene phylogenetics and phylogenomics.</title>
        <authorList>
            <person name="Vandepol N."/>
            <person name="Liber J."/>
            <person name="Desiro A."/>
            <person name="Na H."/>
            <person name="Kennedy M."/>
            <person name="Barry K."/>
            <person name="Grigoriev I.V."/>
            <person name="Miller A.N."/>
            <person name="O'Donnell K."/>
            <person name="Stajich J.E."/>
            <person name="Bonito G."/>
        </authorList>
    </citation>
    <scope>NUCLEOTIDE SEQUENCE</scope>
    <source>
        <strain evidence="1">KOD948</strain>
    </source>
</reference>
<gene>
    <name evidence="1" type="ORF">BG011_003350</name>
</gene>
<dbReference type="Proteomes" id="UP000726737">
    <property type="component" value="Unassembled WGS sequence"/>
</dbReference>
<dbReference type="EMBL" id="JAAAJA010002224">
    <property type="protein sequence ID" value="KAG0242324.1"/>
    <property type="molecule type" value="Genomic_DNA"/>
</dbReference>
<dbReference type="Gene3D" id="3.60.10.10">
    <property type="entry name" value="Endonuclease/exonuclease/phosphatase"/>
    <property type="match status" value="1"/>
</dbReference>
<keyword evidence="2" id="KW-1185">Reference proteome</keyword>
<evidence type="ECO:0000313" key="2">
    <source>
        <dbReference type="Proteomes" id="UP000726737"/>
    </source>
</evidence>
<evidence type="ECO:0000313" key="1">
    <source>
        <dbReference type="EMBL" id="KAG0242324.1"/>
    </source>
</evidence>
<dbReference type="OrthoDB" id="2411210at2759"/>
<comment type="caution">
    <text evidence="1">The sequence shown here is derived from an EMBL/GenBank/DDBJ whole genome shotgun (WGS) entry which is preliminary data.</text>
</comment>